<dbReference type="EMBL" id="JARH01000104">
    <property type="protein sequence ID" value="EXF85430.1"/>
    <property type="molecule type" value="Genomic_DNA"/>
</dbReference>
<keyword evidence="2" id="KW-0812">Transmembrane</keyword>
<dbReference type="HOGENOM" id="CLU_070374_0_0_1"/>
<proteinExistence type="predicted"/>
<evidence type="ECO:0000256" key="2">
    <source>
        <dbReference type="SAM" id="Phobius"/>
    </source>
</evidence>
<gene>
    <name evidence="4" type="ORF">CFIO01_04438</name>
</gene>
<keyword evidence="5" id="KW-1185">Reference proteome</keyword>
<evidence type="ECO:0000313" key="5">
    <source>
        <dbReference type="Proteomes" id="UP000020467"/>
    </source>
</evidence>
<evidence type="ECO:0000313" key="4">
    <source>
        <dbReference type="EMBL" id="EXF85430.1"/>
    </source>
</evidence>
<feature type="chain" id="PRO_5001456075" evidence="3">
    <location>
        <begin position="20"/>
        <end position="279"/>
    </location>
</feature>
<protein>
    <submittedName>
        <fullName evidence="4">Uncharacterized protein</fullName>
    </submittedName>
</protein>
<feature type="signal peptide" evidence="3">
    <location>
        <begin position="1"/>
        <end position="19"/>
    </location>
</feature>
<keyword evidence="3" id="KW-0732">Signal</keyword>
<dbReference type="eggNOG" id="ENOG502RM83">
    <property type="taxonomic scope" value="Eukaryota"/>
</dbReference>
<sequence length="279" mass="30965">MRIASFHLPLSLLFWNCAGSTVFRRPPGPGYAGDFRDNPQYALGEIVDLQWETDDTSNDLFIVQTTPEEEIITHLFLSEYRPFGWVWNVSFDGFPPWHDPDLSNVYYLHLQPADQNDAGVTCHYFNITRSDASSVSSSASSSTPPSSSTLSTSVASPTTTPSATSTPELGRDELSIGAVAGTAVAATFVGTLVVVGLAGFLFWRRWKNKKKRERGEAAAMTTANDENEIHIYKRDLSLPPRELYVEGPRRLGTEGLEPSEMRFEMSGDSVVRKRNVEFC</sequence>
<keyword evidence="2" id="KW-1133">Transmembrane helix</keyword>
<dbReference type="AlphaFoldDB" id="A0A010R9R5"/>
<dbReference type="Proteomes" id="UP000020467">
    <property type="component" value="Unassembled WGS sequence"/>
</dbReference>
<feature type="transmembrane region" description="Helical" evidence="2">
    <location>
        <begin position="174"/>
        <end position="203"/>
    </location>
</feature>
<dbReference type="KEGG" id="cfj:CFIO01_04438"/>
<organism evidence="4 5">
    <name type="scientific">Colletotrichum fioriniae PJ7</name>
    <dbReference type="NCBI Taxonomy" id="1445577"/>
    <lineage>
        <taxon>Eukaryota</taxon>
        <taxon>Fungi</taxon>
        <taxon>Dikarya</taxon>
        <taxon>Ascomycota</taxon>
        <taxon>Pezizomycotina</taxon>
        <taxon>Sordariomycetes</taxon>
        <taxon>Hypocreomycetidae</taxon>
        <taxon>Glomerellales</taxon>
        <taxon>Glomerellaceae</taxon>
        <taxon>Colletotrichum</taxon>
        <taxon>Colletotrichum acutatum species complex</taxon>
    </lineage>
</organism>
<dbReference type="STRING" id="1445577.A0A010R9R5"/>
<feature type="compositionally biased region" description="Low complexity" evidence="1">
    <location>
        <begin position="134"/>
        <end position="167"/>
    </location>
</feature>
<accession>A0A010R9R5</accession>
<evidence type="ECO:0000256" key="1">
    <source>
        <dbReference type="SAM" id="MobiDB-lite"/>
    </source>
</evidence>
<evidence type="ECO:0000256" key="3">
    <source>
        <dbReference type="SAM" id="SignalP"/>
    </source>
</evidence>
<keyword evidence="2" id="KW-0472">Membrane</keyword>
<reference evidence="4 5" key="1">
    <citation type="submission" date="2014-02" db="EMBL/GenBank/DDBJ databases">
        <title>The genome sequence of Colletotrichum fioriniae PJ7.</title>
        <authorList>
            <person name="Baroncelli R."/>
            <person name="Thon M.R."/>
        </authorList>
    </citation>
    <scope>NUCLEOTIDE SEQUENCE [LARGE SCALE GENOMIC DNA]</scope>
    <source>
        <strain evidence="4 5">PJ7</strain>
    </source>
</reference>
<name>A0A010R9R5_9PEZI</name>
<feature type="region of interest" description="Disordered" evidence="1">
    <location>
        <begin position="134"/>
        <end position="169"/>
    </location>
</feature>
<comment type="caution">
    <text evidence="4">The sequence shown here is derived from an EMBL/GenBank/DDBJ whole genome shotgun (WGS) entry which is preliminary data.</text>
</comment>
<dbReference type="OrthoDB" id="5390143at2759"/>